<protein>
    <recommendedName>
        <fullName evidence="7">High-potential iron-sulfur protein</fullName>
        <shortName evidence="7">HiPIP</shortName>
    </recommendedName>
</protein>
<comment type="similarity">
    <text evidence="7">Belongs to the high-potential iron-sulfur protein (HiPIP) family.</text>
</comment>
<evidence type="ECO:0000256" key="4">
    <source>
        <dbReference type="ARBA" id="ARBA00022982"/>
    </source>
</evidence>
<evidence type="ECO:0000256" key="3">
    <source>
        <dbReference type="ARBA" id="ARBA00022723"/>
    </source>
</evidence>
<dbReference type="RefSeq" id="WP_035991048.1">
    <property type="nucleotide sequence ID" value="NZ_CP012746.1"/>
</dbReference>
<keyword evidence="5 7" id="KW-0408">Iron</keyword>
<dbReference type="AlphaFoldDB" id="A0A0P0RAQ5"/>
<evidence type="ECO:0000256" key="5">
    <source>
        <dbReference type="ARBA" id="ARBA00023004"/>
    </source>
</evidence>
<dbReference type="InterPro" id="IPR006311">
    <property type="entry name" value="TAT_signal"/>
</dbReference>
<evidence type="ECO:0000256" key="7">
    <source>
        <dbReference type="RuleBase" id="RU000620"/>
    </source>
</evidence>
<dbReference type="InterPro" id="IPR036369">
    <property type="entry name" value="HIPIP_sf"/>
</dbReference>
<sequence>MTTTRREFIVAGLGCAAGLCAALAASRDARADDKLSESDPAAQAVGYVSAAAKVDKTRFPAYQAGQTCNNCSLFQGNPTDAWGGCTLFGTKQVAGGGWCSSYTNM</sequence>
<evidence type="ECO:0000313" key="11">
    <source>
        <dbReference type="Proteomes" id="UP000019146"/>
    </source>
</evidence>
<dbReference type="Gene3D" id="4.10.490.10">
    <property type="entry name" value="High potential iron-sulphur protein"/>
    <property type="match status" value="1"/>
</dbReference>
<keyword evidence="3 7" id="KW-0479">Metal-binding</keyword>
<keyword evidence="2 7" id="KW-0004">4Fe-4S</keyword>
<feature type="signal peptide" evidence="8">
    <location>
        <begin position="1"/>
        <end position="31"/>
    </location>
</feature>
<evidence type="ECO:0000259" key="9">
    <source>
        <dbReference type="PROSITE" id="PS51373"/>
    </source>
</evidence>
<gene>
    <name evidence="10" type="ORF">K788_0003926</name>
</gene>
<dbReference type="PROSITE" id="PS51318">
    <property type="entry name" value="TAT"/>
    <property type="match status" value="1"/>
</dbReference>
<dbReference type="PROSITE" id="PS51373">
    <property type="entry name" value="HIPIP"/>
    <property type="match status" value="1"/>
</dbReference>
<evidence type="ECO:0000256" key="8">
    <source>
        <dbReference type="SAM" id="SignalP"/>
    </source>
</evidence>
<feature type="chain" id="PRO_5006054080" description="High-potential iron-sulfur protein" evidence="8">
    <location>
        <begin position="32"/>
        <end position="105"/>
    </location>
</feature>
<dbReference type="InterPro" id="IPR000170">
    <property type="entry name" value="High_potential_FeS_prot"/>
</dbReference>
<dbReference type="GO" id="GO:0051539">
    <property type="term" value="F:4 iron, 4 sulfur cluster binding"/>
    <property type="evidence" value="ECO:0007669"/>
    <property type="project" value="UniProtKB-KW"/>
</dbReference>
<keyword evidence="1 7" id="KW-0813">Transport</keyword>
<evidence type="ECO:0000313" key="10">
    <source>
        <dbReference type="EMBL" id="ALL65375.1"/>
    </source>
</evidence>
<dbReference type="GO" id="GO:0009055">
    <property type="term" value="F:electron transfer activity"/>
    <property type="evidence" value="ECO:0007669"/>
    <property type="project" value="InterPro"/>
</dbReference>
<dbReference type="EMBL" id="CP012746">
    <property type="protein sequence ID" value="ALL65375.1"/>
    <property type="molecule type" value="Genomic_DNA"/>
</dbReference>
<dbReference type="Proteomes" id="UP000019146">
    <property type="component" value="Chromosome 1"/>
</dbReference>
<reference evidence="10 11" key="1">
    <citation type="journal article" date="2014" name="Genome Announc.">
        <title>Draft Genome Sequence of the Haloacid-Degrading Burkholderia caribensis Strain MBA4.</title>
        <authorList>
            <person name="Pan Y."/>
            <person name="Kong K.F."/>
            <person name="Tsang J.S."/>
        </authorList>
    </citation>
    <scope>NUCLEOTIDE SEQUENCE [LARGE SCALE GENOMIC DNA]</scope>
    <source>
        <strain evidence="10 11">MBA4</strain>
    </source>
</reference>
<evidence type="ECO:0000256" key="1">
    <source>
        <dbReference type="ARBA" id="ARBA00022448"/>
    </source>
</evidence>
<dbReference type="GO" id="GO:0019646">
    <property type="term" value="P:aerobic electron transport chain"/>
    <property type="evidence" value="ECO:0007669"/>
    <property type="project" value="InterPro"/>
</dbReference>
<comment type="function">
    <text evidence="7">Specific class of high-redox-potential 4Fe-4S ferredoxins. Functions in anaerobic electron transport in most purple and in some other photosynthetic bacteria and in at least one genus (Paracoccus) of halophilic, denitrifying bacteria.</text>
</comment>
<keyword evidence="8" id="KW-0732">Signal</keyword>
<organism evidence="10 11">
    <name type="scientific">Paraburkholderia caribensis MBA4</name>
    <dbReference type="NCBI Taxonomy" id="1323664"/>
    <lineage>
        <taxon>Bacteria</taxon>
        <taxon>Pseudomonadati</taxon>
        <taxon>Pseudomonadota</taxon>
        <taxon>Betaproteobacteria</taxon>
        <taxon>Burkholderiales</taxon>
        <taxon>Burkholderiaceae</taxon>
        <taxon>Paraburkholderia</taxon>
    </lineage>
</organism>
<dbReference type="KEGG" id="bcai:K788_0003926"/>
<evidence type="ECO:0000256" key="2">
    <source>
        <dbReference type="ARBA" id="ARBA00022485"/>
    </source>
</evidence>
<keyword evidence="6 7" id="KW-0411">Iron-sulfur</keyword>
<dbReference type="GO" id="GO:0046872">
    <property type="term" value="F:metal ion binding"/>
    <property type="evidence" value="ECO:0007669"/>
    <property type="project" value="UniProtKB-KW"/>
</dbReference>
<evidence type="ECO:0000256" key="6">
    <source>
        <dbReference type="ARBA" id="ARBA00023014"/>
    </source>
</evidence>
<proteinExistence type="inferred from homology"/>
<comment type="subunit">
    <text evidence="7">Homodimer.</text>
</comment>
<keyword evidence="4 7" id="KW-0249">Electron transport</keyword>
<dbReference type="Pfam" id="PF01355">
    <property type="entry name" value="HIPIP"/>
    <property type="match status" value="1"/>
</dbReference>
<feature type="domain" description="High potential iron-sulfur proteins family profile" evidence="9">
    <location>
        <begin position="29"/>
        <end position="105"/>
    </location>
</feature>
<accession>A0A0P0RAQ5</accession>
<dbReference type="SUPFAM" id="SSF57652">
    <property type="entry name" value="HIPIP (high potential iron protein)"/>
    <property type="match status" value="1"/>
</dbReference>
<name>A0A0P0RAQ5_9BURK</name>
<dbReference type="GeneID" id="69969442"/>